<dbReference type="GO" id="GO:0006955">
    <property type="term" value="P:immune response"/>
    <property type="evidence" value="ECO:0007669"/>
    <property type="project" value="InterPro"/>
</dbReference>
<dbReference type="SUPFAM" id="SSF49265">
    <property type="entry name" value="Fibronectin type III"/>
    <property type="match status" value="1"/>
</dbReference>
<dbReference type="InterPro" id="IPR013320">
    <property type="entry name" value="ConA-like_dom_sf"/>
</dbReference>
<accession>A0A895YBS7</accession>
<dbReference type="Proteomes" id="UP000662857">
    <property type="component" value="Chromosome"/>
</dbReference>
<gene>
    <name evidence="4" type="ORF">JQS43_02345</name>
</gene>
<evidence type="ECO:0000256" key="2">
    <source>
        <dbReference type="ARBA" id="ARBA00023157"/>
    </source>
</evidence>
<dbReference type="RefSeq" id="WP_239677408.1">
    <property type="nucleotide sequence ID" value="NZ_CP070499.1"/>
</dbReference>
<dbReference type="InterPro" id="IPR042837">
    <property type="entry name" value="PTX3"/>
</dbReference>
<protein>
    <submittedName>
        <fullName evidence="4">LamG domain-containing protein</fullName>
    </submittedName>
</protein>
<feature type="domain" description="LamG-like jellyroll fold" evidence="3">
    <location>
        <begin position="350"/>
        <end position="503"/>
    </location>
</feature>
<name>A0A895YBS7_9ACTN</name>
<proteinExistence type="predicted"/>
<dbReference type="PANTHER" id="PTHR46943">
    <property type="entry name" value="PENTRAXIN-RELATED PROTEIN PTX3"/>
    <property type="match status" value="1"/>
</dbReference>
<organism evidence="4 5">
    <name type="scientific">Natronosporangium hydrolyticum</name>
    <dbReference type="NCBI Taxonomy" id="2811111"/>
    <lineage>
        <taxon>Bacteria</taxon>
        <taxon>Bacillati</taxon>
        <taxon>Actinomycetota</taxon>
        <taxon>Actinomycetes</taxon>
        <taxon>Micromonosporales</taxon>
        <taxon>Micromonosporaceae</taxon>
        <taxon>Natronosporangium</taxon>
    </lineage>
</organism>
<dbReference type="AlphaFoldDB" id="A0A895YBS7"/>
<evidence type="ECO:0000313" key="5">
    <source>
        <dbReference type="Proteomes" id="UP000662857"/>
    </source>
</evidence>
<dbReference type="InterPro" id="IPR013783">
    <property type="entry name" value="Ig-like_fold"/>
</dbReference>
<dbReference type="Pfam" id="PF13385">
    <property type="entry name" value="Laminin_G_3"/>
    <property type="match status" value="1"/>
</dbReference>
<dbReference type="InterPro" id="IPR036116">
    <property type="entry name" value="FN3_sf"/>
</dbReference>
<evidence type="ECO:0000313" key="4">
    <source>
        <dbReference type="EMBL" id="QSB15227.1"/>
    </source>
</evidence>
<dbReference type="EMBL" id="CP070499">
    <property type="protein sequence ID" value="QSB15227.1"/>
    <property type="molecule type" value="Genomic_DNA"/>
</dbReference>
<dbReference type="Gene3D" id="2.60.120.200">
    <property type="match status" value="1"/>
</dbReference>
<keyword evidence="2" id="KW-1015">Disulfide bond</keyword>
<keyword evidence="5" id="KW-1185">Reference proteome</keyword>
<dbReference type="Gene3D" id="2.60.40.10">
    <property type="entry name" value="Immunoglobulins"/>
    <property type="match status" value="1"/>
</dbReference>
<evidence type="ECO:0000256" key="1">
    <source>
        <dbReference type="ARBA" id="ARBA00022729"/>
    </source>
</evidence>
<dbReference type="SUPFAM" id="SSF49899">
    <property type="entry name" value="Concanavalin A-like lectins/glucanases"/>
    <property type="match status" value="1"/>
</dbReference>
<dbReference type="KEGG" id="nhy:JQS43_02345"/>
<dbReference type="PANTHER" id="PTHR46943:SF1">
    <property type="entry name" value="PENTRAXIN-RELATED PROTEIN PTX3"/>
    <property type="match status" value="1"/>
</dbReference>
<sequence>MSGLVRWWSSSGGRGWTAKAAVAGLVAGVALAVPTPAVAVPSEPPAPAPPAVERVPEGVTLPLWWPYPPDQLAIDSDCYDACADPAVVRSPRPWLAARVRDSRGAPLRADFQVRDGTGSVVAAGSDSQVPSGATARWRPPADLATDETYSFRVRAVNWPWASAWSAPFTFTVVTATPATPLVTSTDYPPADTGIWSGGPGQPGEFLFDPAGASDVVAFTYRWLSGEGETVEVDPGESATVELAPPGDLQQVLQVRSINQAGGISDWFTYSFLVRPVPNELLHWRFDEGEGATATPVSGGSAHAGTLHDGVSWVPSGINPGDPAATGTALAFDGETGFVSAPPAVVTDGATGWTVAAWVSPEARTDRHTVLAQGGTTQSAVQLQYRPEANQDAGGVCLVVAHADATDVDETLVCAPADQVPVGEWSHVAAVHDPMTGQLELWVDGGPFNGEWPAGWSGSATAPQAWSADGDLQLGRGLQDGAHGDYWQGRVDELRIYQRPLSGSELTFLFLQCRYGDCPA</sequence>
<dbReference type="InterPro" id="IPR006558">
    <property type="entry name" value="LamG-like"/>
</dbReference>
<reference evidence="4" key="1">
    <citation type="submission" date="2021-02" db="EMBL/GenBank/DDBJ databases">
        <title>Natrosporangium hydrolyticum gen. nov., sp. nov, a haloalkaliphilic actinobacterium from a soda solonchak soil.</title>
        <authorList>
            <person name="Sorokin D.Y."/>
            <person name="Khijniak T.V."/>
            <person name="Zakharycheva A.P."/>
            <person name="Boueva O.V."/>
            <person name="Ariskina E.V."/>
            <person name="Hahnke R.L."/>
            <person name="Bunk B."/>
            <person name="Sproer C."/>
            <person name="Schumann P."/>
            <person name="Evtushenko L.I."/>
            <person name="Kublanov I.V."/>
        </authorList>
    </citation>
    <scope>NUCLEOTIDE SEQUENCE</scope>
    <source>
        <strain evidence="4">DSM 106523</strain>
    </source>
</reference>
<dbReference type="SMART" id="SM00560">
    <property type="entry name" value="LamGL"/>
    <property type="match status" value="1"/>
</dbReference>
<evidence type="ECO:0000259" key="3">
    <source>
        <dbReference type="SMART" id="SM00560"/>
    </source>
</evidence>
<keyword evidence="1" id="KW-0732">Signal</keyword>
<dbReference type="GO" id="GO:0005975">
    <property type="term" value="P:carbohydrate metabolic process"/>
    <property type="evidence" value="ECO:0007669"/>
    <property type="project" value="UniProtKB-ARBA"/>
</dbReference>